<name>A0A420ZBJ0_UNCK3</name>
<dbReference type="AlphaFoldDB" id="A0A420ZBJ0"/>
<organism evidence="1 2">
    <name type="scientific">candidate division Kazan bacterium</name>
    <dbReference type="NCBI Taxonomy" id="2202143"/>
    <lineage>
        <taxon>Bacteria</taxon>
        <taxon>Bacteria division Kazan-3B-28</taxon>
    </lineage>
</organism>
<reference evidence="1 2" key="1">
    <citation type="submission" date="2018-06" db="EMBL/GenBank/DDBJ databases">
        <title>Extensive metabolic versatility and redundancy in microbially diverse, dynamic hydrothermal sediments.</title>
        <authorList>
            <person name="Dombrowski N."/>
            <person name="Teske A."/>
            <person name="Baker B.J."/>
        </authorList>
    </citation>
    <scope>NUCLEOTIDE SEQUENCE [LARGE SCALE GENOMIC DNA]</scope>
    <source>
        <strain evidence="1">B79_G16</strain>
    </source>
</reference>
<evidence type="ECO:0000313" key="2">
    <source>
        <dbReference type="Proteomes" id="UP000281261"/>
    </source>
</evidence>
<sequence length="133" mass="15065">MDIKSDSVSEIEVLTRFIFSTSHFTRKDSRIKYAAFMPYKGKTSVFRTSNLSYREIWNIGEAVGDTSGRSLKARGDILAENVYEQDLKVEPSTSWHHLHADITGWPSERAKTKLIAMKLASKAKLILKSSDPQ</sequence>
<proteinExistence type="predicted"/>
<dbReference type="EMBL" id="QMNG01000065">
    <property type="protein sequence ID" value="RLC36331.1"/>
    <property type="molecule type" value="Genomic_DNA"/>
</dbReference>
<accession>A0A420ZBJ0</accession>
<gene>
    <name evidence="1" type="ORF">DRH29_04755</name>
</gene>
<protein>
    <submittedName>
        <fullName evidence="1">Uncharacterized protein</fullName>
    </submittedName>
</protein>
<evidence type="ECO:0000313" key="1">
    <source>
        <dbReference type="EMBL" id="RLC36331.1"/>
    </source>
</evidence>
<comment type="caution">
    <text evidence="1">The sequence shown here is derived from an EMBL/GenBank/DDBJ whole genome shotgun (WGS) entry which is preliminary data.</text>
</comment>
<dbReference type="Proteomes" id="UP000281261">
    <property type="component" value="Unassembled WGS sequence"/>
</dbReference>